<proteinExistence type="inferred from homology"/>
<dbReference type="GO" id="GO:0030170">
    <property type="term" value="F:pyridoxal phosphate binding"/>
    <property type="evidence" value="ECO:0007669"/>
    <property type="project" value="InterPro"/>
</dbReference>
<dbReference type="NCBIfam" id="NF005855">
    <property type="entry name" value="PRK07777.1"/>
    <property type="match status" value="1"/>
</dbReference>
<reference evidence="7 8" key="1">
    <citation type="submission" date="2013-08" db="EMBL/GenBank/DDBJ databases">
        <title>Genome sequencing of Cellulomonas carbonis T26.</title>
        <authorList>
            <person name="Chen F."/>
            <person name="Li Y."/>
            <person name="Wang G."/>
        </authorList>
    </citation>
    <scope>NUCLEOTIDE SEQUENCE [LARGE SCALE GENOMIC DNA]</scope>
    <source>
        <strain evidence="7 8">T26</strain>
    </source>
</reference>
<keyword evidence="4 7" id="KW-0808">Transferase</keyword>
<dbReference type="GO" id="GO:0016212">
    <property type="term" value="F:kynurenine-oxoglutarate transaminase activity"/>
    <property type="evidence" value="ECO:0007669"/>
    <property type="project" value="TreeGrafter"/>
</dbReference>
<dbReference type="AlphaFoldDB" id="A0A0A0BSW4"/>
<dbReference type="EMBL" id="AXCY01000032">
    <property type="protein sequence ID" value="KGM11030.1"/>
    <property type="molecule type" value="Genomic_DNA"/>
</dbReference>
<organism evidence="7 8">
    <name type="scientific">Cellulomonas carbonis T26</name>
    <dbReference type="NCBI Taxonomy" id="947969"/>
    <lineage>
        <taxon>Bacteria</taxon>
        <taxon>Bacillati</taxon>
        <taxon>Actinomycetota</taxon>
        <taxon>Actinomycetes</taxon>
        <taxon>Micrococcales</taxon>
        <taxon>Cellulomonadaceae</taxon>
        <taxon>Cellulomonas</taxon>
    </lineage>
</organism>
<dbReference type="OrthoDB" id="9763453at2"/>
<dbReference type="RefSeq" id="WP_043605615.1">
    <property type="nucleotide sequence ID" value="NZ_AXCY01000032.1"/>
</dbReference>
<dbReference type="GO" id="GO:0005737">
    <property type="term" value="C:cytoplasm"/>
    <property type="evidence" value="ECO:0007669"/>
    <property type="project" value="TreeGrafter"/>
</dbReference>
<keyword evidence="5" id="KW-0663">Pyridoxal phosphate</keyword>
<evidence type="ECO:0000256" key="1">
    <source>
        <dbReference type="ARBA" id="ARBA00001933"/>
    </source>
</evidence>
<sequence length="403" mass="42177">MVRWHDVVSAAGLVADDGTVRATVFAEMSTLAVRTGSINLGQGFPDVDGPAHVAEAAVAAIRAGHNQYPPGAGVPALLEAVAAHQERRYGIRLDPTTQVLVTAGATEGLAAAVLALADPGDEVVTIEPAYDSYPAAIAMAGAVHRGVPLVRTPGGFRLDLDALAATVGPRTRLIVLNTPHNPTGAVLDRTELEAVARVAHEHDVVVVTDEVYEHLTFDGVEHVPIATLPGMAERTLTVSSAGKTLSFTGWKIGWVSGPAHLVQAVRAVKQYLTYVSGGPFQHAVAAALADDDGRTRAWLDELVGSLSHRRDLLCAGLEAAGFTVTVPAGTYFVVADARPLGVEDGVDLCRRLPEVGVVGVPVSAFCRRGSRAADDLAASVRFTFVKREDVLRDAVGRLAGLRG</sequence>
<comment type="similarity">
    <text evidence="2">Belongs to the class-I pyridoxal-phosphate-dependent aminotransferase family.</text>
</comment>
<dbReference type="CDD" id="cd00609">
    <property type="entry name" value="AAT_like"/>
    <property type="match status" value="1"/>
</dbReference>
<evidence type="ECO:0000313" key="7">
    <source>
        <dbReference type="EMBL" id="KGM11030.1"/>
    </source>
</evidence>
<name>A0A0A0BSW4_9CELL</name>
<keyword evidence="8" id="KW-1185">Reference proteome</keyword>
<dbReference type="Gene3D" id="3.90.1150.10">
    <property type="entry name" value="Aspartate Aminotransferase, domain 1"/>
    <property type="match status" value="1"/>
</dbReference>
<dbReference type="InterPro" id="IPR015424">
    <property type="entry name" value="PyrdxlP-dep_Trfase"/>
</dbReference>
<dbReference type="PANTHER" id="PTHR43807:SF20">
    <property type="entry name" value="FI04487P"/>
    <property type="match status" value="1"/>
</dbReference>
<evidence type="ECO:0000256" key="4">
    <source>
        <dbReference type="ARBA" id="ARBA00022679"/>
    </source>
</evidence>
<gene>
    <name evidence="7" type="ORF">N868_10520</name>
</gene>
<dbReference type="FunFam" id="3.40.640.10:FF:000024">
    <property type="entry name" value="Kynurenine--oxoglutarate transaminase 3"/>
    <property type="match status" value="1"/>
</dbReference>
<evidence type="ECO:0000313" key="8">
    <source>
        <dbReference type="Proteomes" id="UP000029839"/>
    </source>
</evidence>
<dbReference type="SUPFAM" id="SSF53383">
    <property type="entry name" value="PLP-dependent transferases"/>
    <property type="match status" value="1"/>
</dbReference>
<accession>A0A0A0BSW4</accession>
<evidence type="ECO:0000256" key="3">
    <source>
        <dbReference type="ARBA" id="ARBA00022576"/>
    </source>
</evidence>
<dbReference type="InterPro" id="IPR004839">
    <property type="entry name" value="Aminotransferase_I/II_large"/>
</dbReference>
<comment type="cofactor">
    <cofactor evidence="1">
        <name>pyridoxal 5'-phosphate</name>
        <dbReference type="ChEBI" id="CHEBI:597326"/>
    </cofactor>
</comment>
<keyword evidence="3 7" id="KW-0032">Aminotransferase</keyword>
<dbReference type="Proteomes" id="UP000029839">
    <property type="component" value="Unassembled WGS sequence"/>
</dbReference>
<dbReference type="InterPro" id="IPR015422">
    <property type="entry name" value="PyrdxlP-dep_Trfase_small"/>
</dbReference>
<dbReference type="InterPro" id="IPR015421">
    <property type="entry name" value="PyrdxlP-dep_Trfase_major"/>
</dbReference>
<reference evidence="7 8" key="2">
    <citation type="journal article" date="2015" name="Stand. Genomic Sci.">
        <title>Draft genome sequence of Cellulomonas carbonis T26(T) and comparative analysis of six Cellulomonas genomes.</title>
        <authorList>
            <person name="Zhuang W."/>
            <person name="Zhang S."/>
            <person name="Xia X."/>
            <person name="Wang G."/>
        </authorList>
    </citation>
    <scope>NUCLEOTIDE SEQUENCE [LARGE SCALE GENOMIC DNA]</scope>
    <source>
        <strain evidence="7 8">T26</strain>
    </source>
</reference>
<feature type="domain" description="Aminotransferase class I/classII large" evidence="6">
    <location>
        <begin position="38"/>
        <end position="388"/>
    </location>
</feature>
<evidence type="ECO:0000256" key="2">
    <source>
        <dbReference type="ARBA" id="ARBA00007441"/>
    </source>
</evidence>
<evidence type="ECO:0000259" key="6">
    <source>
        <dbReference type="Pfam" id="PF00155"/>
    </source>
</evidence>
<dbReference type="Pfam" id="PF00155">
    <property type="entry name" value="Aminotran_1_2"/>
    <property type="match status" value="1"/>
</dbReference>
<dbReference type="Gene3D" id="3.40.640.10">
    <property type="entry name" value="Type I PLP-dependent aspartate aminotransferase-like (Major domain)"/>
    <property type="match status" value="1"/>
</dbReference>
<dbReference type="InterPro" id="IPR051326">
    <property type="entry name" value="Kynurenine-oxoglutarate_AT"/>
</dbReference>
<comment type="caution">
    <text evidence="7">The sequence shown here is derived from an EMBL/GenBank/DDBJ whole genome shotgun (WGS) entry which is preliminary data.</text>
</comment>
<dbReference type="PANTHER" id="PTHR43807">
    <property type="entry name" value="FI04487P"/>
    <property type="match status" value="1"/>
</dbReference>
<evidence type="ECO:0000256" key="5">
    <source>
        <dbReference type="ARBA" id="ARBA00022898"/>
    </source>
</evidence>
<protein>
    <submittedName>
        <fullName evidence="7">Aminotransferase</fullName>
    </submittedName>
</protein>